<dbReference type="AlphaFoldDB" id="A0A0A2W0I3"/>
<dbReference type="InterPro" id="IPR027417">
    <property type="entry name" value="P-loop_NTPase"/>
</dbReference>
<dbReference type="Gene3D" id="3.90.70.10">
    <property type="entry name" value="Cysteine proteinases"/>
    <property type="match status" value="1"/>
</dbReference>
<dbReference type="NCBIfam" id="TIGR01844">
    <property type="entry name" value="type_I_sec_TolC"/>
    <property type="match status" value="1"/>
</dbReference>
<feature type="transmembrane region" description="Helical" evidence="10">
    <location>
        <begin position="655"/>
        <end position="672"/>
    </location>
</feature>
<sequence length="1183" mass="130051">MGKLQPVALWLACGLFSLQASADDTPVSITTQGLAQQQELPSLDGSTALPLNSPAPGILTLNDAVNRSVTWHPSIREAIGKLSSQSEQINVAKSKYYPQISAGMNNGYTNTYTNSGYSPSLVLSLSQMLYDFGKVASQVRAETAGEAQAQANVLVSIDTVGHDTASAMVQVQLWQQMVDIAKEQLDALTAIGRLTQERNDQGATSMSDVVQTDARIESARSQLIQYESNLDSTQATLMSQLGWTSLNKVSPDFPQKLNNSCNVAKPDDRLVPAVLAAWAQANVAQANLDYANAQMTPTISLEPSVQHYLNKNYSGSEVLDRTQYSAYIRVEMPIYQGGGLTARRNAASHAVEAAQSGIDRVRLDVRQKLMESRSQAISLATALQVLQRQEQLSARTRELYQQQYLDLGSRPLLDVLNAEQEVFQARFAQQQTLSQLHQLQLNCLYNTGKLRTAFASPAGEFLSEQALTQWAHAISHVAGHYRVVCSPGTIQANAPWFKDKTKVAALTQLSRQAGLSFHLLGNTEKAISQWRLPVVVDLANGQIAVIEQFDGEDTVDICYFDDERHTNRQSLSKLLPEIRFVAALRPLSALKDSRVDAYISRFSPDWMKELVMLDIRPYGPVMLAAFWVNVLSLAGILFSMQVYDRVIPAQSYPTLYVLATGVLIAVVFGFILKVTRSNIMDVLGKRADMRISDRVFSHALRLRNSAVPRSTGSFISQLRELEQIREMITSSTISTIVDLPFFLLFVGVLAIIAPQLAWIAPVAAIVMVLPGLLLQKKLATLANQAAHESTLRNAVLVESVQGLEDIKLMQAENRFLQQWNSYIRITAESGLKTRELTQGLISWGITIQSLVFVVVVLFGAPLVIEGELTTGSMVAASMLASRMIAPMANLCGVLARWQQVKAAKQGLDSIMQLPVETQRDENLIHKDIFHGHYLFENAQFKYHSEDPRVPLRIARLEIQRGERIAVLGRNGAGKSTLLQALAGGVDLASGEARLDDLAMTQIDMADLRRNIGFLSQNARLFYGTLRENLTLGAPHASDEAIFEALDVSGASNFVKHLPKGLDHPIMEGGSGLSGGQRQSILLARMLLRSPNIVLLDEPTASLDDHTEREFIQRLNQWLGHRTLVVATHRVPVLELVERVLVLKDGQLVMDAPKAQALGAARPTQAPAAGQTPPREWNNENQSA</sequence>
<dbReference type="GO" id="GO:0005524">
    <property type="term" value="F:ATP binding"/>
    <property type="evidence" value="ECO:0007669"/>
    <property type="project" value="UniProtKB-KW"/>
</dbReference>
<gene>
    <name evidence="14" type="ORF">BBAD15_g455</name>
</gene>
<dbReference type="InterPro" id="IPR010130">
    <property type="entry name" value="T1SS_OMP_TolC"/>
</dbReference>
<dbReference type="PROSITE" id="PS50893">
    <property type="entry name" value="ABC_TRANSPORTER_2"/>
    <property type="match status" value="1"/>
</dbReference>
<dbReference type="GO" id="GO:0015421">
    <property type="term" value="F:ABC-type oligopeptide transporter activity"/>
    <property type="evidence" value="ECO:0007669"/>
    <property type="project" value="TreeGrafter"/>
</dbReference>
<keyword evidence="6 14" id="KW-0067">ATP-binding</keyword>
<dbReference type="SUPFAM" id="SSF90123">
    <property type="entry name" value="ABC transporter transmembrane region"/>
    <property type="match status" value="1"/>
</dbReference>
<feature type="domain" description="ABC transmembrane type-1" evidence="13">
    <location>
        <begin position="628"/>
        <end position="899"/>
    </location>
</feature>
<feature type="transmembrane region" description="Helical" evidence="10">
    <location>
        <begin position="741"/>
        <end position="774"/>
    </location>
</feature>
<accession>A0A0A2W0I3</accession>
<evidence type="ECO:0000313" key="14">
    <source>
        <dbReference type="EMBL" id="KGQ13641.1"/>
    </source>
</evidence>
<evidence type="ECO:0000313" key="15">
    <source>
        <dbReference type="Proteomes" id="UP000030106"/>
    </source>
</evidence>
<dbReference type="Gene3D" id="3.40.50.300">
    <property type="entry name" value="P-loop containing nucleotide triphosphate hydrolases"/>
    <property type="match status" value="1"/>
</dbReference>
<dbReference type="InterPro" id="IPR036640">
    <property type="entry name" value="ABC1_TM_sf"/>
</dbReference>
<organism evidence="14 15">
    <name type="scientific">Beauveria bassiana D1-5</name>
    <dbReference type="NCBI Taxonomy" id="1245745"/>
    <lineage>
        <taxon>Eukaryota</taxon>
        <taxon>Fungi</taxon>
        <taxon>Dikarya</taxon>
        <taxon>Ascomycota</taxon>
        <taxon>Pezizomycotina</taxon>
        <taxon>Sordariomycetes</taxon>
        <taxon>Hypocreomycetidae</taxon>
        <taxon>Hypocreales</taxon>
        <taxon>Cordycipitaceae</taxon>
        <taxon>Beauveria</taxon>
    </lineage>
</organism>
<feature type="chain" id="PRO_5002006930" evidence="11">
    <location>
        <begin position="23"/>
        <end position="1183"/>
    </location>
</feature>
<dbReference type="FunFam" id="3.40.50.300:FF:000299">
    <property type="entry name" value="ABC transporter ATP-binding protein/permease"/>
    <property type="match status" value="1"/>
</dbReference>
<evidence type="ECO:0000256" key="8">
    <source>
        <dbReference type="ARBA" id="ARBA00023136"/>
    </source>
</evidence>
<feature type="transmembrane region" description="Helical" evidence="10">
    <location>
        <begin position="621"/>
        <end position="643"/>
    </location>
</feature>
<name>A0A0A2W0I3_BEABA</name>
<dbReference type="InterPro" id="IPR011527">
    <property type="entry name" value="ABC1_TM_dom"/>
</dbReference>
<comment type="subcellular location">
    <subcellularLocation>
        <location evidence="1">Cell membrane</location>
        <topology evidence="1">Multi-pass membrane protein</topology>
    </subcellularLocation>
</comment>
<evidence type="ECO:0000256" key="3">
    <source>
        <dbReference type="ARBA" id="ARBA00022475"/>
    </source>
</evidence>
<dbReference type="Pfam" id="PF02321">
    <property type="entry name" value="OEP"/>
    <property type="match status" value="2"/>
</dbReference>
<proteinExistence type="predicted"/>
<dbReference type="InterPro" id="IPR017750">
    <property type="entry name" value="ATPase_T1SS"/>
</dbReference>
<evidence type="ECO:0000256" key="5">
    <source>
        <dbReference type="ARBA" id="ARBA00022741"/>
    </source>
</evidence>
<reference evidence="14 15" key="1">
    <citation type="submission" date="2012-10" db="EMBL/GenBank/DDBJ databases">
        <title>Genome sequencing and analysis of entomopathogenic fungi Beauveria bassiana D1-5.</title>
        <authorList>
            <person name="Li Q."/>
            <person name="Wang L."/>
            <person name="Zhang Z."/>
            <person name="Wang Q."/>
            <person name="Ren J."/>
            <person name="Wang M."/>
            <person name="Xu W."/>
            <person name="Wang J."/>
            <person name="Lu Y."/>
            <person name="Du Q."/>
            <person name="Sun Z."/>
        </authorList>
    </citation>
    <scope>NUCLEOTIDE SEQUENCE [LARGE SCALE GENOMIC DNA]</scope>
    <source>
        <strain evidence="14 15">D1-5</strain>
    </source>
</reference>
<dbReference type="Proteomes" id="UP000030106">
    <property type="component" value="Unassembled WGS sequence"/>
</dbReference>
<keyword evidence="8 10" id="KW-0472">Membrane</keyword>
<dbReference type="SUPFAM" id="SSF56954">
    <property type="entry name" value="Outer membrane efflux proteins (OEP)"/>
    <property type="match status" value="1"/>
</dbReference>
<protein>
    <submittedName>
        <fullName evidence="14">Leukotoxin translocation ATP-binding protein LktB</fullName>
    </submittedName>
</protein>
<keyword evidence="2" id="KW-0813">Transport</keyword>
<dbReference type="GO" id="GO:0016887">
    <property type="term" value="F:ATP hydrolysis activity"/>
    <property type="evidence" value="ECO:0007669"/>
    <property type="project" value="InterPro"/>
</dbReference>
<evidence type="ECO:0000256" key="1">
    <source>
        <dbReference type="ARBA" id="ARBA00004651"/>
    </source>
</evidence>
<dbReference type="InterPro" id="IPR003439">
    <property type="entry name" value="ABC_transporter-like_ATP-bd"/>
</dbReference>
<dbReference type="GO" id="GO:0005886">
    <property type="term" value="C:plasma membrane"/>
    <property type="evidence" value="ECO:0007669"/>
    <property type="project" value="UniProtKB-SubCell"/>
</dbReference>
<dbReference type="HOGENOM" id="CLU_272732_0_0_1"/>
<dbReference type="InterPro" id="IPR003423">
    <property type="entry name" value="OMP_efflux"/>
</dbReference>
<dbReference type="NCBIfam" id="TIGR03375">
    <property type="entry name" value="type_I_sec_LssB"/>
    <property type="match status" value="1"/>
</dbReference>
<dbReference type="GO" id="GO:0015562">
    <property type="term" value="F:efflux transmembrane transporter activity"/>
    <property type="evidence" value="ECO:0007669"/>
    <property type="project" value="InterPro"/>
</dbReference>
<dbReference type="InterPro" id="IPR003593">
    <property type="entry name" value="AAA+_ATPase"/>
</dbReference>
<evidence type="ECO:0000256" key="2">
    <source>
        <dbReference type="ARBA" id="ARBA00022448"/>
    </source>
</evidence>
<feature type="transmembrane region" description="Helical" evidence="10">
    <location>
        <begin position="840"/>
        <end position="864"/>
    </location>
</feature>
<dbReference type="EMBL" id="ANFO01000031">
    <property type="protein sequence ID" value="KGQ13641.1"/>
    <property type="molecule type" value="Genomic_DNA"/>
</dbReference>
<dbReference type="InterPro" id="IPR039421">
    <property type="entry name" value="Type_1_exporter"/>
</dbReference>
<evidence type="ECO:0000259" key="13">
    <source>
        <dbReference type="PROSITE" id="PS50929"/>
    </source>
</evidence>
<keyword evidence="4 10" id="KW-0812">Transmembrane</keyword>
<dbReference type="Gene3D" id="1.20.1600.10">
    <property type="entry name" value="Outer membrane efflux proteins (OEP)"/>
    <property type="match status" value="1"/>
</dbReference>
<evidence type="ECO:0000256" key="10">
    <source>
        <dbReference type="SAM" id="Phobius"/>
    </source>
</evidence>
<feature type="compositionally biased region" description="Low complexity" evidence="9">
    <location>
        <begin position="1158"/>
        <end position="1174"/>
    </location>
</feature>
<evidence type="ECO:0000259" key="12">
    <source>
        <dbReference type="PROSITE" id="PS50893"/>
    </source>
</evidence>
<evidence type="ECO:0000256" key="7">
    <source>
        <dbReference type="ARBA" id="ARBA00022989"/>
    </source>
</evidence>
<evidence type="ECO:0000256" key="11">
    <source>
        <dbReference type="SAM" id="SignalP"/>
    </source>
</evidence>
<evidence type="ECO:0000256" key="6">
    <source>
        <dbReference type="ARBA" id="ARBA00022840"/>
    </source>
</evidence>
<dbReference type="SUPFAM" id="SSF52540">
    <property type="entry name" value="P-loop containing nucleoside triphosphate hydrolases"/>
    <property type="match status" value="1"/>
</dbReference>
<dbReference type="STRING" id="1245745.A0A0A2W0I3"/>
<dbReference type="GO" id="GO:0019867">
    <property type="term" value="C:outer membrane"/>
    <property type="evidence" value="ECO:0007669"/>
    <property type="project" value="InterPro"/>
</dbReference>
<dbReference type="SMART" id="SM00382">
    <property type="entry name" value="AAA"/>
    <property type="match status" value="1"/>
</dbReference>
<dbReference type="PROSITE" id="PS50929">
    <property type="entry name" value="ABC_TM1F"/>
    <property type="match status" value="1"/>
</dbReference>
<keyword evidence="11" id="KW-0732">Signal</keyword>
<feature type="region of interest" description="Disordered" evidence="9">
    <location>
        <begin position="1158"/>
        <end position="1183"/>
    </location>
</feature>
<dbReference type="PANTHER" id="PTHR43394:SF1">
    <property type="entry name" value="ATP-BINDING CASSETTE SUB-FAMILY B MEMBER 10, MITOCHONDRIAL"/>
    <property type="match status" value="1"/>
</dbReference>
<comment type="caution">
    <text evidence="14">The sequence shown here is derived from an EMBL/GenBank/DDBJ whole genome shotgun (WGS) entry which is preliminary data.</text>
</comment>
<dbReference type="Pfam" id="PF00664">
    <property type="entry name" value="ABC_membrane"/>
    <property type="match status" value="1"/>
</dbReference>
<feature type="signal peptide" evidence="11">
    <location>
        <begin position="1"/>
        <end position="22"/>
    </location>
</feature>
<keyword evidence="3" id="KW-1003">Cell membrane</keyword>
<dbReference type="Gene3D" id="1.20.1560.10">
    <property type="entry name" value="ABC transporter type 1, transmembrane domain"/>
    <property type="match status" value="1"/>
</dbReference>
<feature type="domain" description="ABC transporter" evidence="12">
    <location>
        <begin position="933"/>
        <end position="1169"/>
    </location>
</feature>
<dbReference type="CDD" id="cd18587">
    <property type="entry name" value="ABC_6TM_LapB_like"/>
    <property type="match status" value="1"/>
</dbReference>
<keyword evidence="5" id="KW-0547">Nucleotide-binding</keyword>
<evidence type="ECO:0000256" key="9">
    <source>
        <dbReference type="SAM" id="MobiDB-lite"/>
    </source>
</evidence>
<dbReference type="Pfam" id="PF00005">
    <property type="entry name" value="ABC_tran"/>
    <property type="match status" value="1"/>
</dbReference>
<dbReference type="PANTHER" id="PTHR43394">
    <property type="entry name" value="ATP-DEPENDENT PERMEASE MDL1, MITOCHONDRIAL"/>
    <property type="match status" value="1"/>
</dbReference>
<evidence type="ECO:0000256" key="4">
    <source>
        <dbReference type="ARBA" id="ARBA00022692"/>
    </source>
</evidence>
<keyword evidence="7 10" id="KW-1133">Transmembrane helix</keyword>